<feature type="transmembrane region" description="Helical" evidence="1">
    <location>
        <begin position="115"/>
        <end position="132"/>
    </location>
</feature>
<protein>
    <submittedName>
        <fullName evidence="2">Uncharacterized protein</fullName>
    </submittedName>
</protein>
<feature type="transmembrane region" description="Helical" evidence="1">
    <location>
        <begin position="30"/>
        <end position="48"/>
    </location>
</feature>
<feature type="transmembrane region" description="Helical" evidence="1">
    <location>
        <begin position="138"/>
        <end position="159"/>
    </location>
</feature>
<evidence type="ECO:0000313" key="2">
    <source>
        <dbReference type="EMBL" id="BFH72993.1"/>
    </source>
</evidence>
<feature type="transmembrane region" description="Helical" evidence="1">
    <location>
        <begin position="263"/>
        <end position="282"/>
    </location>
</feature>
<name>A0AAT9GQ49_9CREN</name>
<proteinExistence type="predicted"/>
<keyword evidence="1" id="KW-0812">Transmembrane</keyword>
<accession>A0AAT9GQ49</accession>
<dbReference type="RefSeq" id="WP_369611177.1">
    <property type="nucleotide sequence ID" value="NZ_AP031322.1"/>
</dbReference>
<feature type="transmembrane region" description="Helical" evidence="1">
    <location>
        <begin position="240"/>
        <end position="257"/>
    </location>
</feature>
<organism evidence="2">
    <name type="scientific">Sulfurisphaera javensis</name>
    <dbReference type="NCBI Taxonomy" id="2049879"/>
    <lineage>
        <taxon>Archaea</taxon>
        <taxon>Thermoproteota</taxon>
        <taxon>Thermoprotei</taxon>
        <taxon>Sulfolobales</taxon>
        <taxon>Sulfolobaceae</taxon>
        <taxon>Sulfurisphaera</taxon>
    </lineage>
</organism>
<keyword evidence="1" id="KW-1133">Transmembrane helix</keyword>
<sequence>MTFWKRLVISTALVLWFFSAYFNFPYSPLSHGICFYFIFTIFLGIFSYKSFSLTSVVEKTLEQSVIKGGRVQKVIDFSSPSPFIAMLKKNINLIELGGRASTFMGGQYMVARVKVYYVTLGMLAMSVLYYLLLFTSIFSLIFILTEFFLVFSIAQASFINEPLWINLSIMSPLEFVRRYFASKIFSLYLAFLPLPIVALIARHYNEAFAFLEIPPSFVIMTSLLARFYPVPQQYMQQERLTLTRLAYSYAIIGVGILTSFLAYFYPLYTLLGIVLTSVYFLYSENYWKKAFEEILRST</sequence>
<feature type="transmembrane region" description="Helical" evidence="1">
    <location>
        <begin position="7"/>
        <end position="24"/>
    </location>
</feature>
<reference evidence="2" key="1">
    <citation type="submission" date="2024-03" db="EMBL/GenBank/DDBJ databases">
        <title>Complete genome sequence of Sulfurisphaera javensis strain KD-1.</title>
        <authorList>
            <person name="Sakai H."/>
            <person name="Nur N."/>
            <person name="Suwanto A."/>
            <person name="Kurosawa N."/>
        </authorList>
    </citation>
    <scope>NUCLEOTIDE SEQUENCE</scope>
    <source>
        <strain evidence="2">KD-1</strain>
    </source>
</reference>
<dbReference type="KEGG" id="sjv:SJAV_09370"/>
<feature type="transmembrane region" description="Helical" evidence="1">
    <location>
        <begin position="180"/>
        <end position="201"/>
    </location>
</feature>
<dbReference type="EMBL" id="AP031322">
    <property type="protein sequence ID" value="BFH72993.1"/>
    <property type="molecule type" value="Genomic_DNA"/>
</dbReference>
<gene>
    <name evidence="2" type="ORF">SJAV_09370</name>
</gene>
<keyword evidence="1" id="KW-0472">Membrane</keyword>
<feature type="transmembrane region" description="Helical" evidence="1">
    <location>
        <begin position="207"/>
        <end position="228"/>
    </location>
</feature>
<dbReference type="AlphaFoldDB" id="A0AAT9GQ49"/>
<dbReference type="GeneID" id="92353866"/>
<evidence type="ECO:0000256" key="1">
    <source>
        <dbReference type="SAM" id="Phobius"/>
    </source>
</evidence>